<keyword evidence="1" id="KW-0963">Cytoplasm</keyword>
<dbReference type="Proteomes" id="UP000799118">
    <property type="component" value="Unassembled WGS sequence"/>
</dbReference>
<keyword evidence="2" id="KW-0396">Initiation factor</keyword>
<sequence length="544" mass="61429">MVGFSLALNVLDIIDDRFHSYENSCELFNYLLNSPSSTEDDSGEPAPVLPEQWLWDIIDDFIYQFQVLCSWRSKIKSKSDDELMMLADGTGVWSSYSVLNVLYPLIQKSKINEYILALKEEQVKGGSRTAEEIANSISPYTALPLYRTLGYFSVLGLLRVHVLLGDFTLGLKVMDQIGEFRWLRLWCQIQQIISYRPPSPPSNPYLNTLLYAIRTFVTVLNSFQRMQRMHGYAGYERMDQYDQIAKTADRTLALYAMCHSLVLPGSPFTRLDDTITNTAKERYGEQMGRMSKGESDALVAFEELFLYTCPKFINANSPPYDDPEAIALMLSADQESARFVCFLAAHHYPQIPLIVTSVSSSCPQLHSLRSFLHLYTSLTTEKLTSFLDLAKIGEADRESVEGTEAEEEAIQEMMVFKQSSKSLSRMVPARLGGQQLIQHCHPRVKHIIDSTSSSRWMRAMALMTVFYEEKESRSKLPMKLYLYSVTNRNVSSSLLHLLQIYCSPHSEKHCSFALEKASEVAAIAAVASGSQDAAVAALAEAMRL</sequence>
<protein>
    <submittedName>
        <fullName evidence="4">Uncharacterized protein</fullName>
    </submittedName>
</protein>
<dbReference type="GO" id="GO:0003743">
    <property type="term" value="F:translation initiation factor activity"/>
    <property type="evidence" value="ECO:0007669"/>
    <property type="project" value="UniProtKB-KW"/>
</dbReference>
<dbReference type="Pfam" id="PF10255">
    <property type="entry name" value="Paf67"/>
    <property type="match status" value="1"/>
</dbReference>
<accession>A0A6A4GRF2</accession>
<evidence type="ECO:0000256" key="2">
    <source>
        <dbReference type="ARBA" id="ARBA00022540"/>
    </source>
</evidence>
<evidence type="ECO:0000313" key="4">
    <source>
        <dbReference type="EMBL" id="KAE9388362.1"/>
    </source>
</evidence>
<gene>
    <name evidence="4" type="ORF">BT96DRAFT_947680</name>
</gene>
<dbReference type="GO" id="GO:0005852">
    <property type="term" value="C:eukaryotic translation initiation factor 3 complex"/>
    <property type="evidence" value="ECO:0007669"/>
    <property type="project" value="InterPro"/>
</dbReference>
<dbReference type="EMBL" id="ML769748">
    <property type="protein sequence ID" value="KAE9388362.1"/>
    <property type="molecule type" value="Genomic_DNA"/>
</dbReference>
<name>A0A6A4GRF2_9AGAR</name>
<dbReference type="InterPro" id="IPR019382">
    <property type="entry name" value="eIF3l"/>
</dbReference>
<evidence type="ECO:0000313" key="5">
    <source>
        <dbReference type="Proteomes" id="UP000799118"/>
    </source>
</evidence>
<evidence type="ECO:0000256" key="1">
    <source>
        <dbReference type="ARBA" id="ARBA00022490"/>
    </source>
</evidence>
<organism evidence="4 5">
    <name type="scientific">Gymnopus androsaceus JB14</name>
    <dbReference type="NCBI Taxonomy" id="1447944"/>
    <lineage>
        <taxon>Eukaryota</taxon>
        <taxon>Fungi</taxon>
        <taxon>Dikarya</taxon>
        <taxon>Basidiomycota</taxon>
        <taxon>Agaricomycotina</taxon>
        <taxon>Agaricomycetes</taxon>
        <taxon>Agaricomycetidae</taxon>
        <taxon>Agaricales</taxon>
        <taxon>Marasmiineae</taxon>
        <taxon>Omphalotaceae</taxon>
        <taxon>Gymnopus</taxon>
    </lineage>
</organism>
<proteinExistence type="predicted"/>
<evidence type="ECO:0000256" key="3">
    <source>
        <dbReference type="ARBA" id="ARBA00022917"/>
    </source>
</evidence>
<dbReference type="AlphaFoldDB" id="A0A6A4GRF2"/>
<dbReference type="OrthoDB" id="15082at2759"/>
<dbReference type="PANTHER" id="PTHR13242:SF0">
    <property type="entry name" value="EUKARYOTIC TRANSLATION INITIATION FACTOR 3 SUBUNIT L"/>
    <property type="match status" value="1"/>
</dbReference>
<keyword evidence="3" id="KW-0648">Protein biosynthesis</keyword>
<reference evidence="4" key="1">
    <citation type="journal article" date="2019" name="Environ. Microbiol.">
        <title>Fungal ecological strategies reflected in gene transcription - a case study of two litter decomposers.</title>
        <authorList>
            <person name="Barbi F."/>
            <person name="Kohler A."/>
            <person name="Barry K."/>
            <person name="Baskaran P."/>
            <person name="Daum C."/>
            <person name="Fauchery L."/>
            <person name="Ihrmark K."/>
            <person name="Kuo A."/>
            <person name="LaButti K."/>
            <person name="Lipzen A."/>
            <person name="Morin E."/>
            <person name="Grigoriev I.V."/>
            <person name="Henrissat B."/>
            <person name="Lindahl B."/>
            <person name="Martin F."/>
        </authorList>
    </citation>
    <scope>NUCLEOTIDE SEQUENCE</scope>
    <source>
        <strain evidence="4">JB14</strain>
    </source>
</reference>
<keyword evidence="5" id="KW-1185">Reference proteome</keyword>
<dbReference type="PANTHER" id="PTHR13242">
    <property type="entry name" value="EUKARYOTIC TRANSLATION INITIATION FACTOR 3"/>
    <property type="match status" value="1"/>
</dbReference>